<keyword evidence="1" id="KW-1133">Transmembrane helix</keyword>
<keyword evidence="1" id="KW-0812">Transmembrane</keyword>
<dbReference type="AlphaFoldDB" id="A0A839IKM6"/>
<dbReference type="Proteomes" id="UP000565262">
    <property type="component" value="Unassembled WGS sequence"/>
</dbReference>
<comment type="caution">
    <text evidence="2">The sequence shown here is derived from an EMBL/GenBank/DDBJ whole genome shotgun (WGS) entry which is preliminary data.</text>
</comment>
<dbReference type="RefSeq" id="WP_182807029.1">
    <property type="nucleotide sequence ID" value="NZ_JACJFM010000001.1"/>
</dbReference>
<reference evidence="2 3" key="1">
    <citation type="submission" date="2020-08" db="EMBL/GenBank/DDBJ databases">
        <title>Oceanospirillum sp. nov. isolated from marine sediment.</title>
        <authorList>
            <person name="Ji X."/>
        </authorList>
    </citation>
    <scope>NUCLEOTIDE SEQUENCE [LARGE SCALE GENOMIC DNA]</scope>
    <source>
        <strain evidence="2 3">D5</strain>
    </source>
</reference>
<organism evidence="2 3">
    <name type="scientific">Oceanospirillum sediminis</name>
    <dbReference type="NCBI Taxonomy" id="2760088"/>
    <lineage>
        <taxon>Bacteria</taxon>
        <taxon>Pseudomonadati</taxon>
        <taxon>Pseudomonadota</taxon>
        <taxon>Gammaproteobacteria</taxon>
        <taxon>Oceanospirillales</taxon>
        <taxon>Oceanospirillaceae</taxon>
        <taxon>Oceanospirillum</taxon>
    </lineage>
</organism>
<keyword evidence="1" id="KW-0472">Membrane</keyword>
<evidence type="ECO:0000313" key="3">
    <source>
        <dbReference type="Proteomes" id="UP000565262"/>
    </source>
</evidence>
<gene>
    <name evidence="2" type="ORF">H4O21_01325</name>
</gene>
<protein>
    <submittedName>
        <fullName evidence="2">Uncharacterized protein</fullName>
    </submittedName>
</protein>
<name>A0A839IKM6_9GAMM</name>
<proteinExistence type="predicted"/>
<keyword evidence="3" id="KW-1185">Reference proteome</keyword>
<accession>A0A839IKM6</accession>
<dbReference type="EMBL" id="JACJFM010000001">
    <property type="protein sequence ID" value="MBB1485260.1"/>
    <property type="molecule type" value="Genomic_DNA"/>
</dbReference>
<sequence>MALFITTVILSLVIVIISLWLASFRHAPKFHHDRQDYIALLQAVLSGQADYDQWSSIIHLPVRHDPELETLRQACVSIEAEYYKGHPVQLGKPGGMFTREGLKQLELILRQLQSDSSFQA</sequence>
<evidence type="ECO:0000256" key="1">
    <source>
        <dbReference type="SAM" id="Phobius"/>
    </source>
</evidence>
<evidence type="ECO:0000313" key="2">
    <source>
        <dbReference type="EMBL" id="MBB1485260.1"/>
    </source>
</evidence>
<feature type="transmembrane region" description="Helical" evidence="1">
    <location>
        <begin position="6"/>
        <end position="24"/>
    </location>
</feature>